<dbReference type="EMBL" id="JBHRSJ010000035">
    <property type="protein sequence ID" value="MFC2974563.1"/>
    <property type="molecule type" value="Genomic_DNA"/>
</dbReference>
<dbReference type="Proteomes" id="UP001595457">
    <property type="component" value="Unassembled WGS sequence"/>
</dbReference>
<evidence type="ECO:0000313" key="2">
    <source>
        <dbReference type="Proteomes" id="UP001595457"/>
    </source>
</evidence>
<dbReference type="Pfam" id="PF05135">
    <property type="entry name" value="Phage_connect_1"/>
    <property type="match status" value="1"/>
</dbReference>
<keyword evidence="2" id="KW-1185">Reference proteome</keyword>
<organism evidence="1 2">
    <name type="scientific">Azotobacter bryophylli</name>
    <dbReference type="NCBI Taxonomy" id="1986537"/>
    <lineage>
        <taxon>Bacteria</taxon>
        <taxon>Pseudomonadati</taxon>
        <taxon>Pseudomonadota</taxon>
        <taxon>Gammaproteobacteria</taxon>
        <taxon>Pseudomonadales</taxon>
        <taxon>Pseudomonadaceae</taxon>
        <taxon>Azotobacter</taxon>
    </lineage>
</organism>
<accession>A0ABV7AZI8</accession>
<dbReference type="InterPro" id="IPR006450">
    <property type="entry name" value="Phage_HK97_gp6-like"/>
</dbReference>
<protein>
    <submittedName>
        <fullName evidence="1">Head-tail connector protein</fullName>
    </submittedName>
</protein>
<gene>
    <name evidence="1" type="ORF">ACFOJE_20415</name>
</gene>
<dbReference type="Gene3D" id="1.10.3230.30">
    <property type="entry name" value="Phage gp6-like head-tail connector protein"/>
    <property type="match status" value="1"/>
</dbReference>
<reference evidence="2" key="1">
    <citation type="journal article" date="2019" name="Int. J. Syst. Evol. Microbiol.">
        <title>The Global Catalogue of Microorganisms (GCM) 10K type strain sequencing project: providing services to taxonomists for standard genome sequencing and annotation.</title>
        <authorList>
            <consortium name="The Broad Institute Genomics Platform"/>
            <consortium name="The Broad Institute Genome Sequencing Center for Infectious Disease"/>
            <person name="Wu L."/>
            <person name="Ma J."/>
        </authorList>
    </citation>
    <scope>NUCLEOTIDE SEQUENCE [LARGE SCALE GENOMIC DNA]</scope>
    <source>
        <strain evidence="2">KCTC 62195</strain>
    </source>
</reference>
<sequence length="110" mass="11865">MVTIDAAAVVPLETLRLHCHVDDDLQDGLLQQYAQAALDYCLAVVDEPGIDAPERVPPRMTQAVLMLVGHWFANREAVVTGTIAAQVPLAVEALLWTCRNFYGGPLPVAG</sequence>
<dbReference type="RefSeq" id="WP_377816809.1">
    <property type="nucleotide sequence ID" value="NZ_JBHRSJ010000035.1"/>
</dbReference>
<proteinExistence type="predicted"/>
<dbReference type="InterPro" id="IPR021146">
    <property type="entry name" value="Phage_gp6-like_head-tail"/>
</dbReference>
<dbReference type="CDD" id="cd08054">
    <property type="entry name" value="gp6"/>
    <property type="match status" value="1"/>
</dbReference>
<name>A0ABV7AZI8_9GAMM</name>
<evidence type="ECO:0000313" key="1">
    <source>
        <dbReference type="EMBL" id="MFC2974563.1"/>
    </source>
</evidence>
<comment type="caution">
    <text evidence="1">The sequence shown here is derived from an EMBL/GenBank/DDBJ whole genome shotgun (WGS) entry which is preliminary data.</text>
</comment>
<dbReference type="NCBIfam" id="TIGR01560">
    <property type="entry name" value="put_DNA_pack"/>
    <property type="match status" value="1"/>
</dbReference>